<comment type="similarity">
    <text evidence="7">Belongs to the sodium:solute symporter (SSF) (TC 2.A.21) family.</text>
</comment>
<dbReference type="GO" id="GO:0005886">
    <property type="term" value="C:plasma membrane"/>
    <property type="evidence" value="ECO:0007669"/>
    <property type="project" value="UniProtKB-SubCell"/>
</dbReference>
<dbReference type="PANTHER" id="PTHR42985:SF39">
    <property type="entry name" value="GH10366P"/>
    <property type="match status" value="1"/>
</dbReference>
<keyword evidence="6" id="KW-0739">Sodium transport</keyword>
<feature type="transmembrane region" description="Helical" evidence="8">
    <location>
        <begin position="118"/>
        <end position="135"/>
    </location>
</feature>
<evidence type="ECO:0000256" key="2">
    <source>
        <dbReference type="ARBA" id="ARBA00022448"/>
    </source>
</evidence>
<dbReference type="Pfam" id="PF00474">
    <property type="entry name" value="SSF"/>
    <property type="match status" value="1"/>
</dbReference>
<accession>A0A8J2KT76</accession>
<comment type="caution">
    <text evidence="9">The sequence shown here is derived from an EMBL/GenBank/DDBJ whole genome shotgun (WGS) entry which is preliminary data.</text>
</comment>
<keyword evidence="8" id="KW-0812">Transmembrane</keyword>
<keyword evidence="3" id="KW-1003">Cell membrane</keyword>
<keyword evidence="8" id="KW-0472">Membrane</keyword>
<proteinExistence type="inferred from homology"/>
<dbReference type="GO" id="GO:0006814">
    <property type="term" value="P:sodium ion transport"/>
    <property type="evidence" value="ECO:0007669"/>
    <property type="project" value="UniProtKB-KW"/>
</dbReference>
<dbReference type="PROSITE" id="PS50283">
    <property type="entry name" value="NA_SOLUT_SYMP_3"/>
    <property type="match status" value="1"/>
</dbReference>
<evidence type="ECO:0000256" key="1">
    <source>
        <dbReference type="ARBA" id="ARBA00004651"/>
    </source>
</evidence>
<dbReference type="InterPro" id="IPR051163">
    <property type="entry name" value="Sodium:Solute_Symporter_SSF"/>
</dbReference>
<dbReference type="GO" id="GO:0015293">
    <property type="term" value="F:symporter activity"/>
    <property type="evidence" value="ECO:0007669"/>
    <property type="project" value="TreeGrafter"/>
</dbReference>
<dbReference type="InterPro" id="IPR001734">
    <property type="entry name" value="Na/solute_symporter"/>
</dbReference>
<dbReference type="PANTHER" id="PTHR42985">
    <property type="entry name" value="SODIUM-COUPLED MONOCARBOXYLATE TRANSPORTER"/>
    <property type="match status" value="1"/>
</dbReference>
<protein>
    <recommendedName>
        <fullName evidence="11">Sodium-coupled monocarboxylate transporter 1</fullName>
    </recommendedName>
</protein>
<organism evidence="9 10">
    <name type="scientific">Allacma fusca</name>
    <dbReference type="NCBI Taxonomy" id="39272"/>
    <lineage>
        <taxon>Eukaryota</taxon>
        <taxon>Metazoa</taxon>
        <taxon>Ecdysozoa</taxon>
        <taxon>Arthropoda</taxon>
        <taxon>Hexapoda</taxon>
        <taxon>Collembola</taxon>
        <taxon>Symphypleona</taxon>
        <taxon>Sminthuridae</taxon>
        <taxon>Allacma</taxon>
    </lineage>
</organism>
<keyword evidence="8" id="KW-1133">Transmembrane helix</keyword>
<dbReference type="EMBL" id="CAJVCH010203210">
    <property type="protein sequence ID" value="CAG7730946.1"/>
    <property type="molecule type" value="Genomic_DNA"/>
</dbReference>
<evidence type="ECO:0008006" key="11">
    <source>
        <dbReference type="Google" id="ProtNLM"/>
    </source>
</evidence>
<evidence type="ECO:0000256" key="3">
    <source>
        <dbReference type="ARBA" id="ARBA00022475"/>
    </source>
</evidence>
<keyword evidence="5" id="KW-0406">Ion transport</keyword>
<keyword evidence="10" id="KW-1185">Reference proteome</keyword>
<evidence type="ECO:0000256" key="6">
    <source>
        <dbReference type="ARBA" id="ARBA00023201"/>
    </source>
</evidence>
<dbReference type="OrthoDB" id="6132759at2759"/>
<evidence type="ECO:0000313" key="10">
    <source>
        <dbReference type="Proteomes" id="UP000708208"/>
    </source>
</evidence>
<dbReference type="AlphaFoldDB" id="A0A8J2KT76"/>
<feature type="transmembrane region" description="Helical" evidence="8">
    <location>
        <begin position="252"/>
        <end position="272"/>
    </location>
</feature>
<evidence type="ECO:0000256" key="5">
    <source>
        <dbReference type="ARBA" id="ARBA00023065"/>
    </source>
</evidence>
<evidence type="ECO:0000256" key="4">
    <source>
        <dbReference type="ARBA" id="ARBA00023053"/>
    </source>
</evidence>
<keyword evidence="2" id="KW-0813">Transport</keyword>
<evidence type="ECO:0000256" key="7">
    <source>
        <dbReference type="RuleBase" id="RU362091"/>
    </source>
</evidence>
<reference evidence="9" key="1">
    <citation type="submission" date="2021-06" db="EMBL/GenBank/DDBJ databases">
        <authorList>
            <person name="Hodson N. C."/>
            <person name="Mongue J. A."/>
            <person name="Jaron S. K."/>
        </authorList>
    </citation>
    <scope>NUCLEOTIDE SEQUENCE</scope>
</reference>
<feature type="transmembrane region" description="Helical" evidence="8">
    <location>
        <begin position="172"/>
        <end position="194"/>
    </location>
</feature>
<feature type="transmembrane region" description="Helical" evidence="8">
    <location>
        <begin position="69"/>
        <end position="97"/>
    </location>
</feature>
<dbReference type="Proteomes" id="UP000708208">
    <property type="component" value="Unassembled WGS sequence"/>
</dbReference>
<gene>
    <name evidence="9" type="ORF">AFUS01_LOCUS19559</name>
</gene>
<sequence length="322" mass="35224">MPNLKVVRKAQIIALTGNIVFSILCMLAGLVVYARFYNCDPLKQKVITNSDQLLPILAMETSRNLPGLAGIFVGGLTSASLSYVSGALSGLSSILTYDYIRKWFPSIKDEKLVRCSKAVIVAGGCICFGLVFLVAKMGNILPVTASIIGAIVGPTLGVFSLGMFFPWANAKGALTGTLTAVTTMVTFAIGVFVAKNKMLLPDEKLHLSAECPAFPNYNENITSIGVATEHWKDKEYSPIVQLLSISYLWHPMISAVLTVILGLLFSFIYSWCDKSEERKPIKAELLSPPLYTLWKILFPTSMTRLVLPPKDEGEEEKMETKS</sequence>
<feature type="transmembrane region" description="Helical" evidence="8">
    <location>
        <begin position="12"/>
        <end position="34"/>
    </location>
</feature>
<name>A0A8J2KT76_9HEXA</name>
<comment type="subcellular location">
    <subcellularLocation>
        <location evidence="1">Cell membrane</location>
        <topology evidence="1">Multi-pass membrane protein</topology>
    </subcellularLocation>
</comment>
<evidence type="ECO:0000256" key="8">
    <source>
        <dbReference type="SAM" id="Phobius"/>
    </source>
</evidence>
<keyword evidence="4" id="KW-0915">Sodium</keyword>
<evidence type="ECO:0000313" key="9">
    <source>
        <dbReference type="EMBL" id="CAG7730946.1"/>
    </source>
</evidence>
<feature type="transmembrane region" description="Helical" evidence="8">
    <location>
        <begin position="141"/>
        <end position="165"/>
    </location>
</feature>